<evidence type="ECO:0000313" key="3">
    <source>
        <dbReference type="Proteomes" id="UP001597453"/>
    </source>
</evidence>
<dbReference type="RefSeq" id="WP_066058971.1">
    <property type="nucleotide sequence ID" value="NZ_JBHUNF010000002.1"/>
</dbReference>
<organism evidence="2 3">
    <name type="scientific">Gulosibacter bifidus</name>
    <dbReference type="NCBI Taxonomy" id="272239"/>
    <lineage>
        <taxon>Bacteria</taxon>
        <taxon>Bacillati</taxon>
        <taxon>Actinomycetota</taxon>
        <taxon>Actinomycetes</taxon>
        <taxon>Micrococcales</taxon>
        <taxon>Microbacteriaceae</taxon>
        <taxon>Gulosibacter</taxon>
    </lineage>
</organism>
<feature type="coiled-coil region" evidence="1">
    <location>
        <begin position="58"/>
        <end position="99"/>
    </location>
</feature>
<accession>A0ABW5RHS2</accession>
<name>A0ABW5RHS2_9MICO</name>
<protein>
    <recommendedName>
        <fullName evidence="4">Alpha/beta hydrolase</fullName>
    </recommendedName>
</protein>
<keyword evidence="3" id="KW-1185">Reference proteome</keyword>
<proteinExistence type="predicted"/>
<evidence type="ECO:0000256" key="1">
    <source>
        <dbReference type="SAM" id="Coils"/>
    </source>
</evidence>
<keyword evidence="1" id="KW-0175">Coiled coil</keyword>
<sequence length="542" mass="59229">MDVSWNDLQRWTPAGLEESYDLVLSAQQETEAAGDQLLSAKTNFSGEGQAALAFRGIVDRYRAHADDLEARLTELQIVLNQAAEAVEQLAIEVDSTQAAIDAERYLVDAADRVQLPDWLIEQFAQAKKQRSTGATLLDLEGIALQRRDELQGAVDTLREQAKSVLRELVSGLLRVRDGEISDAAQVLADSNGSDAAPQEIIDAFGQASAAQVRAMWDSLDFNTQRTLRINFPEIIGNLSGIPLLVRQKANDSNMNAYLEREEAARSSEEIQTRIDELTAKENEGNLGRKERAELADLRDEAQRRQAVRDMLDGDGAAVFDPSNNRVVAIEGDITSAPEHLITVVPGTGTWMGSFADGGVRDLPRDLVSGLQEFDRSAVAFVVKDGPWASWAGENSNMLHSAMERMGSTVANVDADLRVEDFDGDPKETAIVHSAGMSINSAAEVQGAHYDEVISIAGSYMVSDWEADQTTEYTHIQYEADAINAVDRSDWHTTPNESADFDKVILDSGGRDGVDGHTRIAQGKDRNPEGFKSILDKIVDGLE</sequence>
<dbReference type="EMBL" id="JBHUNF010000002">
    <property type="protein sequence ID" value="MFD2674583.1"/>
    <property type="molecule type" value="Genomic_DNA"/>
</dbReference>
<reference evidence="3" key="1">
    <citation type="journal article" date="2019" name="Int. J. Syst. Evol. Microbiol.">
        <title>The Global Catalogue of Microorganisms (GCM) 10K type strain sequencing project: providing services to taxonomists for standard genome sequencing and annotation.</title>
        <authorList>
            <consortium name="The Broad Institute Genomics Platform"/>
            <consortium name="The Broad Institute Genome Sequencing Center for Infectious Disease"/>
            <person name="Wu L."/>
            <person name="Ma J."/>
        </authorList>
    </citation>
    <scope>NUCLEOTIDE SEQUENCE [LARGE SCALE GENOMIC DNA]</scope>
    <source>
        <strain evidence="3">TISTR 1511</strain>
    </source>
</reference>
<evidence type="ECO:0000313" key="2">
    <source>
        <dbReference type="EMBL" id="MFD2674583.1"/>
    </source>
</evidence>
<comment type="caution">
    <text evidence="2">The sequence shown here is derived from an EMBL/GenBank/DDBJ whole genome shotgun (WGS) entry which is preliminary data.</text>
</comment>
<dbReference type="Proteomes" id="UP001597453">
    <property type="component" value="Unassembled WGS sequence"/>
</dbReference>
<gene>
    <name evidence="2" type="ORF">ACFSUQ_04620</name>
</gene>
<evidence type="ECO:0008006" key="4">
    <source>
        <dbReference type="Google" id="ProtNLM"/>
    </source>
</evidence>